<evidence type="ECO:0000256" key="1">
    <source>
        <dbReference type="SAM" id="Coils"/>
    </source>
</evidence>
<protein>
    <recommendedName>
        <fullName evidence="5">XpaF1 protein</fullName>
    </recommendedName>
</protein>
<dbReference type="EMBL" id="CP000001">
    <property type="protein sequence ID" value="AAU17081.1"/>
    <property type="molecule type" value="Genomic_DNA"/>
</dbReference>
<gene>
    <name evidence="3" type="ordered locus">BCE33L3180</name>
</gene>
<feature type="coiled-coil region" evidence="1">
    <location>
        <begin position="8"/>
        <end position="35"/>
    </location>
</feature>
<organism evidence="3 4">
    <name type="scientific">Bacillus cereus (strain ZK / E33L)</name>
    <dbReference type="NCBI Taxonomy" id="288681"/>
    <lineage>
        <taxon>Bacteria</taxon>
        <taxon>Bacillati</taxon>
        <taxon>Bacillota</taxon>
        <taxon>Bacilli</taxon>
        <taxon>Bacillales</taxon>
        <taxon>Bacillaceae</taxon>
        <taxon>Bacillus</taxon>
        <taxon>Bacillus cereus group</taxon>
    </lineage>
</organism>
<keyword evidence="1" id="KW-0175">Coiled coil</keyword>
<dbReference type="Pfam" id="PF10779">
    <property type="entry name" value="XhlA"/>
    <property type="match status" value="1"/>
</dbReference>
<evidence type="ECO:0008006" key="5">
    <source>
        <dbReference type="Google" id="ProtNLM"/>
    </source>
</evidence>
<keyword evidence="2" id="KW-1133">Transmembrane helix</keyword>
<keyword evidence="2" id="KW-0472">Membrane</keyword>
<dbReference type="Proteomes" id="UP000002612">
    <property type="component" value="Chromosome"/>
</dbReference>
<accession>Q638A1</accession>
<dbReference type="KEGG" id="bcz:BCE33L3180"/>
<proteinExistence type="predicted"/>
<keyword evidence="2" id="KW-0812">Transmembrane</keyword>
<evidence type="ECO:0000256" key="2">
    <source>
        <dbReference type="SAM" id="Phobius"/>
    </source>
</evidence>
<evidence type="ECO:0000313" key="4">
    <source>
        <dbReference type="Proteomes" id="UP000002612"/>
    </source>
</evidence>
<dbReference type="AlphaFoldDB" id="Q638A1"/>
<dbReference type="InterPro" id="IPR019715">
    <property type="entry name" value="Haemolysin_XhlA"/>
</dbReference>
<evidence type="ECO:0000313" key="3">
    <source>
        <dbReference type="EMBL" id="AAU17081.1"/>
    </source>
</evidence>
<sequence>MNRGCEYMEDVSAKIDSLKADQKEMMRDIRNLETRTIINEKDIATINKQLEKISTNTTWILRIIISTIITSVLGLILKGMI</sequence>
<reference evidence="4" key="1">
    <citation type="journal article" date="2006" name="J. Bacteriol.">
        <title>Pathogenomic sequence analysis of Bacillus cereus and Bacillus thuringiensis isolates closely related to Bacillus anthracis.</title>
        <authorList>
            <person name="Han C.S."/>
            <person name="Xie G."/>
            <person name="Challacombe J.F."/>
            <person name="Altherr M.R."/>
            <person name="Bhotika S.S."/>
            <person name="Brown N."/>
            <person name="Bruce D."/>
            <person name="Campbell C.S."/>
            <person name="Campbell M.L."/>
            <person name="Chen J."/>
            <person name="Chertkov O."/>
            <person name="Cleland C."/>
            <person name="Dimitrijevic M."/>
            <person name="Doggett N.A."/>
            <person name="Fawcett J.J."/>
            <person name="Glavina T."/>
            <person name="Goodwin L.A."/>
            <person name="Green L.D."/>
            <person name="Hill K.K."/>
            <person name="Hitchcock P."/>
            <person name="Jackson P.J."/>
            <person name="Keim P."/>
            <person name="Kewalramani A.R."/>
            <person name="Longmire J."/>
            <person name="Lucas S."/>
            <person name="Malfatti S."/>
            <person name="McMurry K."/>
            <person name="Meincke L.J."/>
            <person name="Misra M."/>
            <person name="Moseman B.L."/>
            <person name="Mundt M."/>
            <person name="Munk A.C."/>
            <person name="Okinaka R.T."/>
            <person name="Parson-Quintana B."/>
            <person name="Reilly L.P."/>
            <person name="Richardson P."/>
            <person name="Robinson D.L."/>
            <person name="Rubin E."/>
            <person name="Saunders E."/>
            <person name="Tapia R."/>
            <person name="Tesmer J.G."/>
            <person name="Thayer N."/>
            <person name="Thompson L.S."/>
            <person name="Tice H."/>
            <person name="Ticknor L.O."/>
            <person name="Wills P.L."/>
            <person name="Brettin T.S."/>
            <person name="Gilna P."/>
        </authorList>
    </citation>
    <scope>NUCLEOTIDE SEQUENCE [LARGE SCALE GENOMIC DNA]</scope>
    <source>
        <strain evidence="4">ZK / E33L</strain>
    </source>
</reference>
<name>Q638A1_BACCZ</name>
<feature type="transmembrane region" description="Helical" evidence="2">
    <location>
        <begin position="59"/>
        <end position="77"/>
    </location>
</feature>